<dbReference type="InterPro" id="IPR007029">
    <property type="entry name" value="YHS_dom"/>
</dbReference>
<accession>A0AA48I3E4</accession>
<dbReference type="EMBL" id="AP027272">
    <property type="protein sequence ID" value="BDX05190.1"/>
    <property type="molecule type" value="Genomic_DNA"/>
</dbReference>
<organism evidence="3 4">
    <name type="scientific">Planctobacterium marinum</name>
    <dbReference type="NCBI Taxonomy" id="1631968"/>
    <lineage>
        <taxon>Bacteria</taxon>
        <taxon>Pseudomonadati</taxon>
        <taxon>Pseudomonadota</taxon>
        <taxon>Gammaproteobacteria</taxon>
        <taxon>Alteromonadales</taxon>
        <taxon>Alteromonadaceae</taxon>
        <taxon>Planctobacterium</taxon>
    </lineage>
</organism>
<dbReference type="AlphaFoldDB" id="A0AA48I3E4"/>
<dbReference type="Proteomes" id="UP001333710">
    <property type="component" value="Chromosome"/>
</dbReference>
<dbReference type="Pfam" id="PF04945">
    <property type="entry name" value="YHS"/>
    <property type="match status" value="1"/>
</dbReference>
<reference evidence="3" key="1">
    <citation type="submission" date="2023-01" db="EMBL/GenBank/DDBJ databases">
        <title>Complete genome sequence of Planctobacterium marinum strain Dej080120_11.</title>
        <authorList>
            <person name="Ueki S."/>
            <person name="Maruyama F."/>
        </authorList>
    </citation>
    <scope>NUCLEOTIDE SEQUENCE</scope>
    <source>
        <strain evidence="3">Dej080120_11</strain>
    </source>
</reference>
<protein>
    <recommendedName>
        <fullName evidence="2">YHS domain-containing protein</fullName>
    </recommendedName>
</protein>
<feature type="signal peptide" evidence="1">
    <location>
        <begin position="1"/>
        <end position="19"/>
    </location>
</feature>
<keyword evidence="4" id="KW-1185">Reference proteome</keyword>
<sequence length="150" mass="16515">MKQLLATLFILILSFNVFAGIDTETDENGVILAGHDAVAYFTENKPVLGMAEITALYQGAIYRFSSAQNRDLFNANPAKYAPAYGGYCSTGTSFGKKFEVNGKAFKIVDGQLYVNKDETVHEYWLKDVAGNIVKADDFWPEIKDVPAGDL</sequence>
<evidence type="ECO:0000259" key="2">
    <source>
        <dbReference type="Pfam" id="PF04945"/>
    </source>
</evidence>
<evidence type="ECO:0000313" key="4">
    <source>
        <dbReference type="Proteomes" id="UP001333710"/>
    </source>
</evidence>
<feature type="domain" description="YHS" evidence="2">
    <location>
        <begin position="38"/>
        <end position="83"/>
    </location>
</feature>
<dbReference type="RefSeq" id="WP_338291157.1">
    <property type="nucleotide sequence ID" value="NZ_AP027272.1"/>
</dbReference>
<name>A0AA48I3E4_9ALTE</name>
<feature type="chain" id="PRO_5041351754" description="YHS domain-containing protein" evidence="1">
    <location>
        <begin position="20"/>
        <end position="150"/>
    </location>
</feature>
<dbReference type="NCBIfam" id="NF041384">
    <property type="entry name" value="YHS_seleno_dom"/>
    <property type="match status" value="1"/>
</dbReference>
<evidence type="ECO:0000256" key="1">
    <source>
        <dbReference type="SAM" id="SignalP"/>
    </source>
</evidence>
<gene>
    <name evidence="3" type="ORF">MACH26_07110</name>
</gene>
<evidence type="ECO:0000313" key="3">
    <source>
        <dbReference type="EMBL" id="BDX05190.1"/>
    </source>
</evidence>
<keyword evidence="1" id="KW-0732">Signal</keyword>
<proteinExistence type="predicted"/>
<dbReference type="KEGG" id="pmaw:MACH26_07110"/>